<keyword evidence="6" id="KW-1185">Reference proteome</keyword>
<evidence type="ECO:0000256" key="2">
    <source>
        <dbReference type="SAM" id="MobiDB-lite"/>
    </source>
</evidence>
<sequence>MAKPPKKGRATRAEILADIERQRLEKAAARREANRLAVTGAEVRVVEEREEQEVGPAKKAYVVRARRVDVFQHLLERQALAQDSFDAVRAYEHDVSVALGHTTPERRPDHIRGSETGAPGQNISQAQVEASRRMQWVRDRLPPRDFRLLEHLLVNGSAHKGQWRKTVEVITGERRDEAQAAAVRLMADNVRDVRQAMPRREVKKAA</sequence>
<proteinExistence type="predicted"/>
<reference evidence="3 5" key="1">
    <citation type="submission" date="2019-01" db="EMBL/GenBank/DDBJ databases">
        <title>Brevundimonas diminuta Genome sequencing and assembly.</title>
        <authorList>
            <person name="Chen H."/>
        </authorList>
    </citation>
    <scope>NUCLEOTIDE SEQUENCE [LARGE SCALE GENOMIC DNA]</scope>
    <source>
        <strain evidence="3">ATCC</strain>
        <strain evidence="5">ATCC(B) 19146</strain>
    </source>
</reference>
<reference evidence="4 6" key="2">
    <citation type="submission" date="2020-12" db="EMBL/GenBank/DDBJ databases">
        <title>FDA dAtabase for Regulatory Grade micrObial Sequences (FDA-ARGOS): Supporting development and validation of Infectious Disease Dx tests.</title>
        <authorList>
            <person name="Kerrigan L."/>
            <person name="Long C."/>
            <person name="Tallon L."/>
            <person name="Sadzewicz L."/>
            <person name="Zhao X."/>
            <person name="Boylan J."/>
            <person name="Ott S."/>
            <person name="Bowen H."/>
            <person name="Vavikolanu K."/>
            <person name="Mehta A."/>
            <person name="Aluvathingal J."/>
            <person name="Nadendla S."/>
            <person name="Yan Y."/>
            <person name="Sichtig H."/>
        </authorList>
    </citation>
    <scope>NUCLEOTIDE SEQUENCE [LARGE SCALE GENOMIC DNA]</scope>
    <source>
        <strain evidence="4 6">FDAARGOS_1026</strain>
    </source>
</reference>
<dbReference type="EMBL" id="CP066026">
    <property type="protein sequence ID" value="QQB88763.1"/>
    <property type="molecule type" value="Genomic_DNA"/>
</dbReference>
<feature type="compositionally biased region" description="Basic and acidic residues" evidence="2">
    <location>
        <begin position="103"/>
        <end position="113"/>
    </location>
</feature>
<evidence type="ECO:0000256" key="1">
    <source>
        <dbReference type="SAM" id="Coils"/>
    </source>
</evidence>
<evidence type="ECO:0000313" key="3">
    <source>
        <dbReference type="EMBL" id="QAT13872.1"/>
    </source>
</evidence>
<dbReference type="KEGG" id="bdm:EQG53_05575"/>
<keyword evidence="1" id="KW-0175">Coiled coil</keyword>
<evidence type="ECO:0000313" key="5">
    <source>
        <dbReference type="Proteomes" id="UP000287388"/>
    </source>
</evidence>
<name>A0A410NVH1_BREDI</name>
<accession>A0A410NVH1</accession>
<feature type="coiled-coil region" evidence="1">
    <location>
        <begin position="12"/>
        <end position="39"/>
    </location>
</feature>
<dbReference type="RefSeq" id="WP_128719370.1">
    <property type="nucleotide sequence ID" value="NZ_BJNC01000048.1"/>
</dbReference>
<protein>
    <submittedName>
        <fullName evidence="3">Uncharacterized protein</fullName>
    </submittedName>
</protein>
<gene>
    <name evidence="3" type="ORF">EQG53_05575</name>
    <name evidence="4" type="ORF">I6H83_16850</name>
</gene>
<dbReference type="Proteomes" id="UP000596117">
    <property type="component" value="Chromosome"/>
</dbReference>
<evidence type="ECO:0000313" key="4">
    <source>
        <dbReference type="EMBL" id="QQB88763.1"/>
    </source>
</evidence>
<dbReference type="EMBL" id="CP035093">
    <property type="protein sequence ID" value="QAT13872.1"/>
    <property type="molecule type" value="Genomic_DNA"/>
</dbReference>
<evidence type="ECO:0000313" key="6">
    <source>
        <dbReference type="Proteomes" id="UP000596117"/>
    </source>
</evidence>
<dbReference type="Proteomes" id="UP000287388">
    <property type="component" value="Chromosome"/>
</dbReference>
<feature type="region of interest" description="Disordered" evidence="2">
    <location>
        <begin position="99"/>
        <end position="122"/>
    </location>
</feature>
<organism evidence="3 5">
    <name type="scientific">Brevundimonas diminuta</name>
    <name type="common">Pseudomonas diminuta</name>
    <dbReference type="NCBI Taxonomy" id="293"/>
    <lineage>
        <taxon>Bacteria</taxon>
        <taxon>Pseudomonadati</taxon>
        <taxon>Pseudomonadota</taxon>
        <taxon>Alphaproteobacteria</taxon>
        <taxon>Caulobacterales</taxon>
        <taxon>Caulobacteraceae</taxon>
        <taxon>Brevundimonas</taxon>
    </lineage>
</organism>
<dbReference type="AlphaFoldDB" id="A0A410NVH1"/>